<dbReference type="Gene3D" id="3.40.50.720">
    <property type="entry name" value="NAD(P)-binding Rossmann-like Domain"/>
    <property type="match status" value="1"/>
</dbReference>
<keyword evidence="6 10" id="KW-0560">Oxidoreductase</keyword>
<accession>A0AAN7UB95</accession>
<dbReference type="GO" id="GO:0004616">
    <property type="term" value="F:phosphogluconate dehydrogenase (decarboxylating) activity"/>
    <property type="evidence" value="ECO:0007669"/>
    <property type="project" value="UniProtKB-EC"/>
</dbReference>
<evidence type="ECO:0000313" key="16">
    <source>
        <dbReference type="EMBL" id="KAK5583245.1"/>
    </source>
</evidence>
<evidence type="ECO:0000256" key="10">
    <source>
        <dbReference type="PIRNR" id="PIRNR000109"/>
    </source>
</evidence>
<feature type="binding site" description="in other chain" evidence="12">
    <location>
        <begin position="190"/>
        <end position="191"/>
    </location>
    <ligand>
        <name>substrate</name>
        <note>ligand shared between dimeric partners</note>
    </ligand>
</feature>
<feature type="binding site" evidence="13">
    <location>
        <position position="105"/>
    </location>
    <ligand>
        <name>NADP(+)</name>
        <dbReference type="ChEBI" id="CHEBI:58349"/>
    </ligand>
</feature>
<feature type="binding site" description="in other chain" evidence="12">
    <location>
        <position position="293"/>
    </location>
    <ligand>
        <name>substrate</name>
        <note>ligand shared between dimeric partners</note>
    </ligand>
</feature>
<evidence type="ECO:0000256" key="12">
    <source>
        <dbReference type="PIRSR" id="PIRSR000109-2"/>
    </source>
</evidence>
<dbReference type="InterPro" id="IPR006184">
    <property type="entry name" value="6PGdom_BS"/>
</dbReference>
<dbReference type="InterPro" id="IPR006183">
    <property type="entry name" value="Pgluconate_DH"/>
</dbReference>
<dbReference type="Pfam" id="PF00393">
    <property type="entry name" value="6PGD"/>
    <property type="match status" value="1"/>
</dbReference>
<keyword evidence="7 14" id="KW-0311">Gluconate utilization</keyword>
<dbReference type="PRINTS" id="PR00076">
    <property type="entry name" value="6PGDHDRGNASE"/>
</dbReference>
<dbReference type="InterPro" id="IPR013328">
    <property type="entry name" value="6PGD_dom2"/>
</dbReference>
<evidence type="ECO:0000256" key="11">
    <source>
        <dbReference type="PIRSR" id="PIRSR000109-1"/>
    </source>
</evidence>
<dbReference type="AlphaFoldDB" id="A0AAN7UB95"/>
<feature type="domain" description="6-phosphogluconate dehydrogenase C-terminal" evidence="15">
    <location>
        <begin position="183"/>
        <end position="480"/>
    </location>
</feature>
<feature type="binding site" description="in other chain" evidence="12">
    <location>
        <begin position="131"/>
        <end position="133"/>
    </location>
    <ligand>
        <name>substrate</name>
        <note>ligand shared between dimeric partners</note>
    </ligand>
</feature>
<dbReference type="Gene3D" id="1.20.5.320">
    <property type="entry name" value="6-Phosphogluconate Dehydrogenase, domain 3"/>
    <property type="match status" value="1"/>
</dbReference>
<dbReference type="SUPFAM" id="SSF48179">
    <property type="entry name" value="6-phosphogluconate dehydrogenase C-terminal domain-like"/>
    <property type="match status" value="1"/>
</dbReference>
<keyword evidence="5 10" id="KW-0521">NADP</keyword>
<dbReference type="Proteomes" id="UP001344447">
    <property type="component" value="Unassembled WGS sequence"/>
</dbReference>
<dbReference type="GO" id="GO:0006098">
    <property type="term" value="P:pentose-phosphate shunt"/>
    <property type="evidence" value="ECO:0007669"/>
    <property type="project" value="UniProtKB-KW"/>
</dbReference>
<dbReference type="InterPro" id="IPR006115">
    <property type="entry name" value="6PGDH_NADP-bd"/>
</dbReference>
<dbReference type="EMBL" id="JAVFKY010000001">
    <property type="protein sequence ID" value="KAK5583245.1"/>
    <property type="molecule type" value="Genomic_DNA"/>
</dbReference>
<comment type="catalytic activity">
    <reaction evidence="9 10 14">
        <text>6-phospho-D-gluconate + NADP(+) = D-ribulose 5-phosphate + CO2 + NADPH</text>
        <dbReference type="Rhea" id="RHEA:10116"/>
        <dbReference type="ChEBI" id="CHEBI:16526"/>
        <dbReference type="ChEBI" id="CHEBI:57783"/>
        <dbReference type="ChEBI" id="CHEBI:58121"/>
        <dbReference type="ChEBI" id="CHEBI:58349"/>
        <dbReference type="ChEBI" id="CHEBI:58759"/>
        <dbReference type="EC" id="1.1.1.44"/>
    </reaction>
</comment>
<organism evidence="16 17">
    <name type="scientific">Dictyostelium firmibasis</name>
    <dbReference type="NCBI Taxonomy" id="79012"/>
    <lineage>
        <taxon>Eukaryota</taxon>
        <taxon>Amoebozoa</taxon>
        <taxon>Evosea</taxon>
        <taxon>Eumycetozoa</taxon>
        <taxon>Dictyostelia</taxon>
        <taxon>Dictyosteliales</taxon>
        <taxon>Dictyosteliaceae</taxon>
        <taxon>Dictyostelium</taxon>
    </lineage>
</organism>
<dbReference type="Gene3D" id="1.10.1040.10">
    <property type="entry name" value="N-(1-d-carboxylethyl)-l-norvaline Dehydrogenase, domain 2"/>
    <property type="match status" value="1"/>
</dbReference>
<feature type="binding site" description="in other chain" evidence="12">
    <location>
        <position position="266"/>
    </location>
    <ligand>
        <name>substrate</name>
        <note>ligand shared between dimeric partners</note>
    </ligand>
</feature>
<dbReference type="InterPro" id="IPR036291">
    <property type="entry name" value="NAD(P)-bd_dom_sf"/>
</dbReference>
<dbReference type="GO" id="GO:0019521">
    <property type="term" value="P:D-gluconate metabolic process"/>
    <property type="evidence" value="ECO:0007669"/>
    <property type="project" value="UniProtKB-KW"/>
</dbReference>
<dbReference type="InterPro" id="IPR006114">
    <property type="entry name" value="6PGDH_C"/>
</dbReference>
<dbReference type="PANTHER" id="PTHR11811">
    <property type="entry name" value="6-PHOSPHOGLUCONATE DEHYDROGENASE"/>
    <property type="match status" value="1"/>
</dbReference>
<feature type="active site" description="Proton donor" evidence="11">
    <location>
        <position position="194"/>
    </location>
</feature>
<keyword evidence="17" id="KW-1185">Reference proteome</keyword>
<evidence type="ECO:0000256" key="3">
    <source>
        <dbReference type="ARBA" id="ARBA00008419"/>
    </source>
</evidence>
<evidence type="ECO:0000256" key="13">
    <source>
        <dbReference type="PIRSR" id="PIRSR000109-3"/>
    </source>
</evidence>
<evidence type="ECO:0000256" key="5">
    <source>
        <dbReference type="ARBA" id="ARBA00022857"/>
    </source>
</evidence>
<dbReference type="FunFam" id="1.10.1040.10:FF:000002">
    <property type="entry name" value="6-phosphogluconate dehydrogenase, decarboxylating"/>
    <property type="match status" value="1"/>
</dbReference>
<dbReference type="FunFam" id="1.20.5.320:FF:000002">
    <property type="entry name" value="6-phosphogluconate dehydrogenase, decarboxylating"/>
    <property type="match status" value="1"/>
</dbReference>
<dbReference type="InterPro" id="IPR008927">
    <property type="entry name" value="6-PGluconate_DH-like_C_sf"/>
</dbReference>
<comment type="subunit">
    <text evidence="4 10">Homodimer.</text>
</comment>
<evidence type="ECO:0000256" key="9">
    <source>
        <dbReference type="ARBA" id="ARBA00048640"/>
    </source>
</evidence>
<reference evidence="16 17" key="1">
    <citation type="submission" date="2023-11" db="EMBL/GenBank/DDBJ databases">
        <title>Dfirmibasis_genome.</title>
        <authorList>
            <person name="Edelbroek B."/>
            <person name="Kjellin J."/>
            <person name="Jerlstrom-Hultqvist J."/>
            <person name="Soderbom F."/>
        </authorList>
    </citation>
    <scope>NUCLEOTIDE SEQUENCE [LARGE SCALE GENOMIC DNA]</scope>
    <source>
        <strain evidence="16 17">TNS-C-14</strain>
    </source>
</reference>
<dbReference type="PROSITE" id="PS00461">
    <property type="entry name" value="6PGD"/>
    <property type="match status" value="1"/>
</dbReference>
<feature type="binding site" evidence="12">
    <location>
        <position position="462"/>
    </location>
    <ligand>
        <name>substrate</name>
        <note>ligand shared between dimeric partners</note>
    </ligand>
</feature>
<feature type="binding site" description="in other chain" evidence="12">
    <location>
        <position position="105"/>
    </location>
    <ligand>
        <name>substrate</name>
        <note>ligand shared between dimeric partners</note>
    </ligand>
</feature>
<dbReference type="Pfam" id="PF03446">
    <property type="entry name" value="NAD_binding_2"/>
    <property type="match status" value="1"/>
</dbReference>
<evidence type="ECO:0000256" key="2">
    <source>
        <dbReference type="ARBA" id="ARBA00004874"/>
    </source>
</evidence>
<dbReference type="GO" id="GO:0050661">
    <property type="term" value="F:NADP binding"/>
    <property type="evidence" value="ECO:0007669"/>
    <property type="project" value="InterPro"/>
</dbReference>
<comment type="pathway">
    <text evidence="2 10 14">Carbohydrate degradation; pentose phosphate pathway; D-ribulose 5-phosphate from D-glucose 6-phosphate (oxidative stage): step 3/3.</text>
</comment>
<feature type="binding site" description="in other chain" evidence="12">
    <location>
        <position position="195"/>
    </location>
    <ligand>
        <name>substrate</name>
        <note>ligand shared between dimeric partners</note>
    </ligand>
</feature>
<evidence type="ECO:0000313" key="17">
    <source>
        <dbReference type="Proteomes" id="UP001344447"/>
    </source>
</evidence>
<evidence type="ECO:0000256" key="4">
    <source>
        <dbReference type="ARBA" id="ARBA00011738"/>
    </source>
</evidence>
<dbReference type="EC" id="1.1.1.44" evidence="10 14"/>
<dbReference type="SUPFAM" id="SSF51735">
    <property type="entry name" value="NAD(P)-binding Rossmann-fold domains"/>
    <property type="match status" value="1"/>
</dbReference>
<dbReference type="NCBIfam" id="NF006765">
    <property type="entry name" value="PRK09287.1"/>
    <property type="match status" value="1"/>
</dbReference>
<gene>
    <name evidence="16" type="ORF">RB653_004836</name>
</gene>
<name>A0AAN7UB95_9MYCE</name>
<comment type="function">
    <text evidence="1 10">Catalyzes the oxidative decarboxylation of 6-phosphogluconate to ribulose 5-phosphate and CO(2), with concomitant reduction of NADP to NADPH.</text>
</comment>
<evidence type="ECO:0000259" key="15">
    <source>
        <dbReference type="SMART" id="SM01350"/>
    </source>
</evidence>
<dbReference type="NCBIfam" id="TIGR00873">
    <property type="entry name" value="gnd"/>
    <property type="match status" value="1"/>
</dbReference>
<dbReference type="FunFam" id="3.40.50.720:FF:000007">
    <property type="entry name" value="6-phosphogluconate dehydrogenase, decarboxylating"/>
    <property type="match status" value="1"/>
</dbReference>
<feature type="binding site" evidence="13">
    <location>
        <begin position="35"/>
        <end position="37"/>
    </location>
    <ligand>
        <name>NADP(+)</name>
        <dbReference type="ChEBI" id="CHEBI:58349"/>
    </ligand>
</feature>
<keyword evidence="8 10" id="KW-0570">Pentose shunt</keyword>
<comment type="caution">
    <text evidence="16">The sequence shown here is derived from an EMBL/GenBank/DDBJ whole genome shotgun (WGS) entry which is preliminary data.</text>
</comment>
<evidence type="ECO:0000256" key="8">
    <source>
        <dbReference type="ARBA" id="ARBA00023126"/>
    </source>
</evidence>
<dbReference type="SMART" id="SM01350">
    <property type="entry name" value="6PGD"/>
    <property type="match status" value="1"/>
</dbReference>
<evidence type="ECO:0000256" key="14">
    <source>
        <dbReference type="RuleBase" id="RU000485"/>
    </source>
</evidence>
<sequence>MTEAKGDIGLIGLAVMGENLVLNMESRGFTCSVYNRTTSKVDEFVQGRGKGKKFIGCHSLETLVQSLKTPRRVMLMVKAGEVVDHFIQLLLPLLEKGDIIIDGGNSLYTDSDRRTKDLDTKGILFIGTGVSGGEEGALHGPSIMPGGNPKAWEHVKPIFQAISAKVQPGDQPCCDWVGDGGAGHYVKMVHNGIEYGDMQLISEAYFILKHYLGLNNDELQKTFAKWNTGDLDSYLIEITADIFGKKDEKNSNVYVVDTILDSAGQKGTGKWTAINALDVGIPLTLVAESVFARCVSSFKEERVKASTILAGPNPTEAHKKFTGDREQVIEAVRQALFASKLVSYAQGFTMMKAAAKEYKWNLNYGNIALLWRGGCIIRSTFLGEIKSAFEKDPQLDNLLTDCWFRDKLAASQDGWRQVASISVLHGIPTPAFTSALSYYDSYRCAKLSANLVQAQRDYFGAHTFQLLDDPKGAPVHVNWTGRGGSTHSTTYSI</sequence>
<dbReference type="PIRSF" id="PIRSF000109">
    <property type="entry name" value="6PGD"/>
    <property type="match status" value="1"/>
</dbReference>
<feature type="binding site" evidence="13">
    <location>
        <begin position="12"/>
        <end position="17"/>
    </location>
    <ligand>
        <name>NADP(+)</name>
        <dbReference type="ChEBI" id="CHEBI:58349"/>
    </ligand>
</feature>
<protein>
    <recommendedName>
        <fullName evidence="10 14">6-phosphogluconate dehydrogenase, decarboxylating</fullName>
        <ecNumber evidence="10 14">1.1.1.44</ecNumber>
    </recommendedName>
</protein>
<proteinExistence type="inferred from homology"/>
<evidence type="ECO:0000256" key="1">
    <source>
        <dbReference type="ARBA" id="ARBA00002526"/>
    </source>
</evidence>
<evidence type="ECO:0000256" key="7">
    <source>
        <dbReference type="ARBA" id="ARBA00023064"/>
    </source>
</evidence>
<feature type="binding site" evidence="12">
    <location>
        <position position="456"/>
    </location>
    <ligand>
        <name>substrate</name>
        <note>ligand shared between dimeric partners</note>
    </ligand>
</feature>
<comment type="similarity">
    <text evidence="3 10 14">Belongs to the 6-phosphogluconate dehydrogenase family.</text>
</comment>
<evidence type="ECO:0000256" key="6">
    <source>
        <dbReference type="ARBA" id="ARBA00023002"/>
    </source>
</evidence>
<feature type="active site" description="Proton acceptor" evidence="11">
    <location>
        <position position="187"/>
    </location>
</feature>
<feature type="binding site" evidence="13">
    <location>
        <begin position="77"/>
        <end position="79"/>
    </location>
    <ligand>
        <name>NADP(+)</name>
        <dbReference type="ChEBI" id="CHEBI:58349"/>
    </ligand>
</feature>
<dbReference type="InterPro" id="IPR006113">
    <property type="entry name" value="6PGDH_Gnd/GntZ"/>
</dbReference>